<dbReference type="Proteomes" id="UP000000390">
    <property type="component" value="Chromosome"/>
</dbReference>
<dbReference type="Gene3D" id="3.30.1490.20">
    <property type="entry name" value="ATP-grasp fold, A domain"/>
    <property type="match status" value="1"/>
</dbReference>
<dbReference type="Gene3D" id="3.50.30.10">
    <property type="entry name" value="Phosphohistidine domain"/>
    <property type="match status" value="1"/>
</dbReference>
<dbReference type="GO" id="GO:0016301">
    <property type="term" value="F:kinase activity"/>
    <property type="evidence" value="ECO:0007669"/>
    <property type="project" value="UniProtKB-KW"/>
</dbReference>
<dbReference type="PANTHER" id="PTHR43615:SF1">
    <property type="entry name" value="PPDK_N DOMAIN-CONTAINING PROTEIN"/>
    <property type="match status" value="1"/>
</dbReference>
<dbReference type="Pfam" id="PF01326">
    <property type="entry name" value="PPDK_N"/>
    <property type="match status" value="1"/>
</dbReference>
<dbReference type="HOGENOM" id="CLU_005950_0_0_2"/>
<dbReference type="EMBL" id="AOHV01000042">
    <property type="protein sequence ID" value="ELY33937.1"/>
    <property type="molecule type" value="Genomic_DNA"/>
</dbReference>
<evidence type="ECO:0000256" key="1">
    <source>
        <dbReference type="ARBA" id="ARBA00022741"/>
    </source>
</evidence>
<dbReference type="AlphaFoldDB" id="D8J7C2"/>
<dbReference type="Proteomes" id="UP000011645">
    <property type="component" value="Unassembled WGS sequence"/>
</dbReference>
<keyword evidence="7" id="KW-0418">Kinase</keyword>
<evidence type="ECO:0000313" key="7">
    <source>
        <dbReference type="EMBL" id="ELY33937.1"/>
    </source>
</evidence>
<sequence>MDEQQHLETNGPYVVSLDDAATTDPTLVGGKGANLARLVAAGVAVPDGFCVTTPAYHHLASDASVRRAVRRLSEIDPADGEAIATAGATLRERIEGLAVPEEVEDAIEAGLAGLGGDPKAGFAVRSSATAEDLPAASFAGQQETFLNVRAAAVVDRVRACMASLFTDRAIVYRARNGIDHEDVALAVVVQRMVDPTVSGVLFTADPTTGNRRITAIEAGVGIADAFVSGEATPDSVRVTTRTARIREYEVGNQQLAVRSLPEGGTETVELPGGRTARALSDEQVRTLVALGARIEALFGAPQDVEWCLADGRFWVVQSRPITTLFPVPSPEPDDDRLHVYYSVGHAQAFPEAMPPLVRDVWMSYTESALAAFGLATEAPLGAEAGGRVYVDITPVLRIDALRDDVPELLSEVSEPMGAAIEDLLARRGDEFRTERSARDVLGVLSPLTNTAWAVVRGLPFVRGMMGGFVGAFVGTPNPPTDEEALWIEWGREAAAQITGRETLVERVKAPFGLFETVDAVTTFPRTGPLFAALAVDGWLRWRFADAPADVNAVGRGFPDELVTRINFGLGDLADVARDHPEVAAALREGVSLEEIGSVAGGDVFREAFEAYLEEFGHRATGELDLSRPRWREDPSWLLATVRANLEHAGKGTHREHVARMEREALAAAARLERRADRGPLGPIRRRAVRRLIRTYRGYIQTREYPKQGSAYLFAAWREVLCEAGEHLVADARLDDVDDVWFLRKDELFAALAGEAITVDIAARRDEFDRHAAMTAPPVLTSEGEAPTPAVGREDLPAGVLVGTGVSGGVVEGVARVVRDPTRETIERGEILVAPSSDPGWTPLFLNAAGMVVEVGGRMSHGALVAREYGLPAVVSVPDATRRIETGQRVRVDGTDGTVEILE</sequence>
<name>D8J7C2_HALJB</name>
<organism evidence="6 8">
    <name type="scientific">Halalkalicoccus jeotgali (strain DSM 18796 / CECT 7217 / JCM 14584 / KCTC 4019 / B3)</name>
    <dbReference type="NCBI Taxonomy" id="795797"/>
    <lineage>
        <taxon>Archaea</taxon>
        <taxon>Methanobacteriati</taxon>
        <taxon>Methanobacteriota</taxon>
        <taxon>Stenosarchaea group</taxon>
        <taxon>Halobacteria</taxon>
        <taxon>Halobacteriales</taxon>
        <taxon>Halococcaceae</taxon>
        <taxon>Halalkalicoccus</taxon>
    </lineage>
</organism>
<dbReference type="EMBL" id="CP002062">
    <property type="protein sequence ID" value="ADJ14017.1"/>
    <property type="molecule type" value="Genomic_DNA"/>
</dbReference>
<evidence type="ECO:0000256" key="3">
    <source>
        <dbReference type="ARBA" id="ARBA00071420"/>
    </source>
</evidence>
<accession>D8J7C2</accession>
<reference evidence="6 8" key="1">
    <citation type="journal article" date="2010" name="J. Bacteriol.">
        <title>Complete genome sequence of Halalkalicoccus jeotgali B3(T), an extremely halophilic archaeon.</title>
        <authorList>
            <person name="Roh S.W."/>
            <person name="Nam Y.D."/>
            <person name="Nam S.H."/>
            <person name="Choi S.H."/>
            <person name="Park H.S."/>
            <person name="Bae J.W."/>
        </authorList>
    </citation>
    <scope>NUCLEOTIDE SEQUENCE [LARGE SCALE GENOMIC DNA]</scope>
    <source>
        <strain evidence="6">B3</strain>
        <strain evidence="8">DSM 18796 / CECT 7217 / JCM 14584 / KCTC 4019 / B3</strain>
    </source>
</reference>
<dbReference type="PANTHER" id="PTHR43615">
    <property type="entry name" value="PHOSPHOENOLPYRUVATE SYNTHASE-RELATED"/>
    <property type="match status" value="1"/>
</dbReference>
<dbReference type="RefSeq" id="WP_008418092.1">
    <property type="nucleotide sequence ID" value="NC_014297.1"/>
</dbReference>
<feature type="domain" description="PEP-utilising enzyme mobile" evidence="4">
    <location>
        <begin position="825"/>
        <end position="896"/>
    </location>
</feature>
<dbReference type="GeneID" id="9418424"/>
<dbReference type="InterPro" id="IPR008279">
    <property type="entry name" value="PEP-util_enz_mobile_dom"/>
</dbReference>
<evidence type="ECO:0000313" key="6">
    <source>
        <dbReference type="EMBL" id="ADJ14017.1"/>
    </source>
</evidence>
<keyword evidence="7" id="KW-0808">Transferase</keyword>
<dbReference type="OrthoDB" id="23397at2157"/>
<dbReference type="KEGG" id="hje:HacjB3_03120"/>
<dbReference type="Gene3D" id="3.30.470.20">
    <property type="entry name" value="ATP-grasp fold, B domain"/>
    <property type="match status" value="1"/>
</dbReference>
<keyword evidence="9" id="KW-1185">Reference proteome</keyword>
<keyword evidence="2" id="KW-0067">ATP-binding</keyword>
<evidence type="ECO:0000313" key="9">
    <source>
        <dbReference type="Proteomes" id="UP000011645"/>
    </source>
</evidence>
<keyword evidence="6" id="KW-0670">Pyruvate</keyword>
<evidence type="ECO:0000259" key="4">
    <source>
        <dbReference type="Pfam" id="PF00391"/>
    </source>
</evidence>
<dbReference type="InterPro" id="IPR036637">
    <property type="entry name" value="Phosphohistidine_dom_sf"/>
</dbReference>
<dbReference type="SUPFAM" id="SSF56059">
    <property type="entry name" value="Glutathione synthetase ATP-binding domain-like"/>
    <property type="match status" value="1"/>
</dbReference>
<evidence type="ECO:0000259" key="5">
    <source>
        <dbReference type="Pfam" id="PF01326"/>
    </source>
</evidence>
<dbReference type="InterPro" id="IPR013815">
    <property type="entry name" value="ATP_grasp_subdomain_1"/>
</dbReference>
<feature type="domain" description="Pyruvate phosphate dikinase AMP/ATP-binding" evidence="5">
    <location>
        <begin position="27"/>
        <end position="324"/>
    </location>
</feature>
<dbReference type="GO" id="GO:0005524">
    <property type="term" value="F:ATP binding"/>
    <property type="evidence" value="ECO:0007669"/>
    <property type="project" value="UniProtKB-KW"/>
</dbReference>
<dbReference type="InterPro" id="IPR051549">
    <property type="entry name" value="PEP_Utilizing_Enz"/>
</dbReference>
<gene>
    <name evidence="6" type="ordered locus">HacjB3_03120</name>
    <name evidence="7" type="ORF">C497_16187</name>
</gene>
<evidence type="ECO:0000256" key="2">
    <source>
        <dbReference type="ARBA" id="ARBA00022840"/>
    </source>
</evidence>
<dbReference type="PATRIC" id="fig|795797.18.peg.623"/>
<dbReference type="FunFam" id="3.30.1490.20:FF:000010">
    <property type="entry name" value="Phosphoenolpyruvate synthase"/>
    <property type="match status" value="1"/>
</dbReference>
<protein>
    <recommendedName>
        <fullName evidence="3">Probable phosphoenolpyruvate synthase</fullName>
    </recommendedName>
</protein>
<proteinExistence type="predicted"/>
<dbReference type="STRING" id="795797.HacjB3_03120"/>
<reference evidence="7 9" key="2">
    <citation type="journal article" date="2014" name="PLoS Genet.">
        <title>Phylogenetically driven sequencing of extremely halophilic archaea reveals strategies for static and dynamic osmo-response.</title>
        <authorList>
            <person name="Becker E.A."/>
            <person name="Seitzer P.M."/>
            <person name="Tritt A."/>
            <person name="Larsen D."/>
            <person name="Krusor M."/>
            <person name="Yao A.I."/>
            <person name="Wu D."/>
            <person name="Madern D."/>
            <person name="Eisen J.A."/>
            <person name="Darling A.E."/>
            <person name="Facciotti M.T."/>
        </authorList>
    </citation>
    <scope>NUCLEOTIDE SEQUENCE [LARGE SCALE GENOMIC DNA]</scope>
    <source>
        <strain evidence="7">B3</strain>
        <strain evidence="9">DSM 18796 / CECT 7217 / JCM 14584 / KCTC 4019 / B3</strain>
    </source>
</reference>
<dbReference type="SUPFAM" id="SSF52009">
    <property type="entry name" value="Phosphohistidine domain"/>
    <property type="match status" value="1"/>
</dbReference>
<evidence type="ECO:0000313" key="8">
    <source>
        <dbReference type="Proteomes" id="UP000000390"/>
    </source>
</evidence>
<dbReference type="eggNOG" id="arCOG01114">
    <property type="taxonomic scope" value="Archaea"/>
</dbReference>
<keyword evidence="1" id="KW-0547">Nucleotide-binding</keyword>
<dbReference type="Pfam" id="PF00391">
    <property type="entry name" value="PEP-utilizers"/>
    <property type="match status" value="1"/>
</dbReference>
<dbReference type="InterPro" id="IPR002192">
    <property type="entry name" value="PPDK_AMP/ATP-bd"/>
</dbReference>